<reference evidence="2" key="1">
    <citation type="submission" date="2021-02" db="EMBL/GenBank/DDBJ databases">
        <authorList>
            <person name="Nowell W R."/>
        </authorList>
    </citation>
    <scope>NUCLEOTIDE SEQUENCE</scope>
</reference>
<gene>
    <name evidence="2" type="ORF">FNK824_LOCUS17581</name>
    <name evidence="3" type="ORF">JBS370_LOCUS28337</name>
</gene>
<comment type="caution">
    <text evidence="2">The sequence shown here is derived from an EMBL/GenBank/DDBJ whole genome shotgun (WGS) entry which is preliminary data.</text>
</comment>
<evidence type="ECO:0000256" key="1">
    <source>
        <dbReference type="SAM" id="MobiDB-lite"/>
    </source>
</evidence>
<dbReference type="EMBL" id="CAJOBE010002809">
    <property type="protein sequence ID" value="CAF3844946.1"/>
    <property type="molecule type" value="Genomic_DNA"/>
</dbReference>
<dbReference type="AlphaFoldDB" id="A0A819E744"/>
<sequence>MNLLNDCSEDLNDDQNFLSDHHQTNNERTTSNISNQTQQQPQLINYIKTKTTIIKKFNYCCYIKFTCSKYWKWSYENTWLPS</sequence>
<organism evidence="2 4">
    <name type="scientific">Rotaria sordida</name>
    <dbReference type="NCBI Taxonomy" id="392033"/>
    <lineage>
        <taxon>Eukaryota</taxon>
        <taxon>Metazoa</taxon>
        <taxon>Spiralia</taxon>
        <taxon>Gnathifera</taxon>
        <taxon>Rotifera</taxon>
        <taxon>Eurotatoria</taxon>
        <taxon>Bdelloidea</taxon>
        <taxon>Philodinida</taxon>
        <taxon>Philodinidae</taxon>
        <taxon>Rotaria</taxon>
    </lineage>
</organism>
<feature type="region of interest" description="Disordered" evidence="1">
    <location>
        <begin position="14"/>
        <end position="36"/>
    </location>
</feature>
<dbReference type="EMBL" id="CAJOBD010005652">
    <property type="protein sequence ID" value="CAF4038012.1"/>
    <property type="molecule type" value="Genomic_DNA"/>
</dbReference>
<name>A0A819E744_9BILA</name>
<evidence type="ECO:0000313" key="4">
    <source>
        <dbReference type="Proteomes" id="UP000663874"/>
    </source>
</evidence>
<dbReference type="Proteomes" id="UP000663874">
    <property type="component" value="Unassembled WGS sequence"/>
</dbReference>
<protein>
    <submittedName>
        <fullName evidence="2">Uncharacterized protein</fullName>
    </submittedName>
</protein>
<evidence type="ECO:0000313" key="2">
    <source>
        <dbReference type="EMBL" id="CAF3844946.1"/>
    </source>
</evidence>
<proteinExistence type="predicted"/>
<accession>A0A819E744</accession>
<evidence type="ECO:0000313" key="3">
    <source>
        <dbReference type="EMBL" id="CAF4038012.1"/>
    </source>
</evidence>
<dbReference type="Proteomes" id="UP000663836">
    <property type="component" value="Unassembled WGS sequence"/>
</dbReference>